<dbReference type="RefSeq" id="WP_369600995.1">
    <property type="nucleotide sequence ID" value="NZ_CP154858.1"/>
</dbReference>
<accession>A0AB39UVE5</accession>
<name>A0AB39UVE5_9GAMM</name>
<dbReference type="EMBL" id="CP154858">
    <property type="protein sequence ID" value="XDT71974.1"/>
    <property type="molecule type" value="Genomic_DNA"/>
</dbReference>
<dbReference type="InterPro" id="IPR036280">
    <property type="entry name" value="Multihaem_cyt_sf"/>
</dbReference>
<evidence type="ECO:0000313" key="1">
    <source>
        <dbReference type="EMBL" id="XDT71974.1"/>
    </source>
</evidence>
<reference evidence="1" key="1">
    <citation type="submission" date="2024-05" db="EMBL/GenBank/DDBJ databases">
        <title>Genome sequencing of novel strain.</title>
        <authorList>
            <person name="Ganbat D."/>
            <person name="Ganbat S."/>
            <person name="Lee S.-J."/>
        </authorList>
    </citation>
    <scope>NUCLEOTIDE SEQUENCE</scope>
    <source>
        <strain evidence="1">SMD15-11</strain>
    </source>
</reference>
<protein>
    <recommendedName>
        <fullName evidence="2">Doubled CXXCH motif domain-containing protein</fullName>
    </recommendedName>
</protein>
<organism evidence="1">
    <name type="scientific">Thermohahella caldifontis</name>
    <dbReference type="NCBI Taxonomy" id="3142973"/>
    <lineage>
        <taxon>Bacteria</taxon>
        <taxon>Pseudomonadati</taxon>
        <taxon>Pseudomonadota</taxon>
        <taxon>Gammaproteobacteria</taxon>
        <taxon>Oceanospirillales</taxon>
        <taxon>Hahellaceae</taxon>
        <taxon>Thermohahella</taxon>
    </lineage>
</organism>
<dbReference type="KEGG" id="tcd:AAIA72_14415"/>
<dbReference type="SUPFAM" id="SSF48695">
    <property type="entry name" value="Multiheme cytochromes"/>
    <property type="match status" value="1"/>
</dbReference>
<dbReference type="AlphaFoldDB" id="A0AB39UVE5"/>
<dbReference type="Gene3D" id="3.90.10.10">
    <property type="entry name" value="Cytochrome C3"/>
    <property type="match status" value="1"/>
</dbReference>
<gene>
    <name evidence="1" type="ORF">AAIA72_14415</name>
</gene>
<proteinExistence type="predicted"/>
<evidence type="ECO:0008006" key="2">
    <source>
        <dbReference type="Google" id="ProtNLM"/>
    </source>
</evidence>
<sequence>MRNHEINIEQGPGLDREHGRFHVIHSDVLMLDCSTCHGKPKYREGVLNFSKFKPFPAKAKGQFEKSVCLGCHQEGGIATTFYTPSTTDE</sequence>